<dbReference type="EMBL" id="SMMG02000006">
    <property type="protein sequence ID" value="KAA3470772.1"/>
    <property type="molecule type" value="Genomic_DNA"/>
</dbReference>
<organism evidence="8 9">
    <name type="scientific">Gossypium australe</name>
    <dbReference type="NCBI Taxonomy" id="47621"/>
    <lineage>
        <taxon>Eukaryota</taxon>
        <taxon>Viridiplantae</taxon>
        <taxon>Streptophyta</taxon>
        <taxon>Embryophyta</taxon>
        <taxon>Tracheophyta</taxon>
        <taxon>Spermatophyta</taxon>
        <taxon>Magnoliopsida</taxon>
        <taxon>eudicotyledons</taxon>
        <taxon>Gunneridae</taxon>
        <taxon>Pentapetalae</taxon>
        <taxon>rosids</taxon>
        <taxon>malvids</taxon>
        <taxon>Malvales</taxon>
        <taxon>Malvaceae</taxon>
        <taxon>Malvoideae</taxon>
        <taxon>Gossypium</taxon>
    </lineage>
</organism>
<keyword evidence="5" id="KW-0378">Hydrolase</keyword>
<reference evidence="9" key="1">
    <citation type="journal article" date="2019" name="Plant Biotechnol. J.">
        <title>Genome sequencing of the Australian wild diploid species Gossypium australe highlights disease resistance and delayed gland morphogenesis.</title>
        <authorList>
            <person name="Cai Y."/>
            <person name="Cai X."/>
            <person name="Wang Q."/>
            <person name="Wang P."/>
            <person name="Zhang Y."/>
            <person name="Cai C."/>
            <person name="Xu Y."/>
            <person name="Wang K."/>
            <person name="Zhou Z."/>
            <person name="Wang C."/>
            <person name="Geng S."/>
            <person name="Li B."/>
            <person name="Dong Q."/>
            <person name="Hou Y."/>
            <person name="Wang H."/>
            <person name="Ai P."/>
            <person name="Liu Z."/>
            <person name="Yi F."/>
            <person name="Sun M."/>
            <person name="An G."/>
            <person name="Cheng J."/>
            <person name="Zhang Y."/>
            <person name="Shi Q."/>
            <person name="Xie Y."/>
            <person name="Shi X."/>
            <person name="Chang Y."/>
            <person name="Huang F."/>
            <person name="Chen Y."/>
            <person name="Hong S."/>
            <person name="Mi L."/>
            <person name="Sun Q."/>
            <person name="Zhang L."/>
            <person name="Zhou B."/>
            <person name="Peng R."/>
            <person name="Zhang X."/>
            <person name="Liu F."/>
        </authorList>
    </citation>
    <scope>NUCLEOTIDE SEQUENCE [LARGE SCALE GENOMIC DNA]</scope>
    <source>
        <strain evidence="9">cv. PA1801</strain>
    </source>
</reference>
<dbReference type="InterPro" id="IPR050951">
    <property type="entry name" value="Retrovirus_Pol_polyprotein"/>
</dbReference>
<evidence type="ECO:0000256" key="4">
    <source>
        <dbReference type="ARBA" id="ARBA00022759"/>
    </source>
</evidence>
<evidence type="ECO:0000313" key="9">
    <source>
        <dbReference type="Proteomes" id="UP000325315"/>
    </source>
</evidence>
<dbReference type="PANTHER" id="PTHR37984:SF5">
    <property type="entry name" value="PROTEIN NYNRIN-LIKE"/>
    <property type="match status" value="1"/>
</dbReference>
<feature type="domain" description="Reverse transcriptase RNase H-like" evidence="7">
    <location>
        <begin position="2"/>
        <end position="49"/>
    </location>
</feature>
<evidence type="ECO:0000256" key="1">
    <source>
        <dbReference type="ARBA" id="ARBA00022679"/>
    </source>
</evidence>
<evidence type="ECO:0000259" key="7">
    <source>
        <dbReference type="Pfam" id="PF17917"/>
    </source>
</evidence>
<keyword evidence="6" id="KW-0695">RNA-directed DNA polymerase</keyword>
<dbReference type="OrthoDB" id="1903608at2759"/>
<protein>
    <submittedName>
        <fullName evidence="8">Integrase, catalytic core</fullName>
    </submittedName>
</protein>
<dbReference type="AlphaFoldDB" id="A0A5B6VNN3"/>
<dbReference type="PANTHER" id="PTHR37984">
    <property type="entry name" value="PROTEIN CBG26694"/>
    <property type="match status" value="1"/>
</dbReference>
<evidence type="ECO:0000256" key="2">
    <source>
        <dbReference type="ARBA" id="ARBA00022695"/>
    </source>
</evidence>
<evidence type="ECO:0000256" key="5">
    <source>
        <dbReference type="ARBA" id="ARBA00022801"/>
    </source>
</evidence>
<dbReference type="Proteomes" id="UP000325315">
    <property type="component" value="Unassembled WGS sequence"/>
</dbReference>
<sequence length="165" mass="19216">MVFAFEKFRAYLVGTKVTVYTDHSTIKYVVTKKDAKPKLIGSILLLHEFDLEIRDRKGTKNQIADHLSQIEAGNEYGNIQRIQDDFPNEQLLVAMALPWYADITIQTCVPDDEIQTPSEKHFRGMRTAAKILQSGFYWPTMFKDAHEFFQACYHCERTSNLSRRY</sequence>
<dbReference type="Pfam" id="PF17917">
    <property type="entry name" value="RT_RNaseH"/>
    <property type="match status" value="1"/>
</dbReference>
<name>A0A5B6VNN3_9ROSI</name>
<dbReference type="GO" id="GO:0016787">
    <property type="term" value="F:hydrolase activity"/>
    <property type="evidence" value="ECO:0007669"/>
    <property type="project" value="UniProtKB-KW"/>
</dbReference>
<keyword evidence="4" id="KW-0255">Endonuclease</keyword>
<gene>
    <name evidence="8" type="ORF">EPI10_016456</name>
</gene>
<dbReference type="GO" id="GO:0004519">
    <property type="term" value="F:endonuclease activity"/>
    <property type="evidence" value="ECO:0007669"/>
    <property type="project" value="UniProtKB-KW"/>
</dbReference>
<dbReference type="InterPro" id="IPR043502">
    <property type="entry name" value="DNA/RNA_pol_sf"/>
</dbReference>
<dbReference type="Gene3D" id="1.10.340.70">
    <property type="match status" value="1"/>
</dbReference>
<keyword evidence="1" id="KW-0808">Transferase</keyword>
<dbReference type="GO" id="GO:0003964">
    <property type="term" value="F:RNA-directed DNA polymerase activity"/>
    <property type="evidence" value="ECO:0007669"/>
    <property type="project" value="UniProtKB-KW"/>
</dbReference>
<evidence type="ECO:0000313" key="8">
    <source>
        <dbReference type="EMBL" id="KAA3470772.1"/>
    </source>
</evidence>
<keyword evidence="2" id="KW-0548">Nucleotidyltransferase</keyword>
<accession>A0A5B6VNN3</accession>
<evidence type="ECO:0000256" key="3">
    <source>
        <dbReference type="ARBA" id="ARBA00022722"/>
    </source>
</evidence>
<keyword evidence="9" id="KW-1185">Reference proteome</keyword>
<dbReference type="InterPro" id="IPR041373">
    <property type="entry name" value="RT_RNaseH"/>
</dbReference>
<dbReference type="SUPFAM" id="SSF56672">
    <property type="entry name" value="DNA/RNA polymerases"/>
    <property type="match status" value="1"/>
</dbReference>
<keyword evidence="3" id="KW-0540">Nuclease</keyword>
<proteinExistence type="predicted"/>
<evidence type="ECO:0000256" key="6">
    <source>
        <dbReference type="ARBA" id="ARBA00022918"/>
    </source>
</evidence>
<comment type="caution">
    <text evidence="8">The sequence shown here is derived from an EMBL/GenBank/DDBJ whole genome shotgun (WGS) entry which is preliminary data.</text>
</comment>